<dbReference type="InterPro" id="IPR002110">
    <property type="entry name" value="Ankyrin_rpt"/>
</dbReference>
<evidence type="ECO:0000256" key="11">
    <source>
        <dbReference type="PROSITE-ProRule" id="PRU00023"/>
    </source>
</evidence>
<evidence type="ECO:0000256" key="5">
    <source>
        <dbReference type="ARBA" id="ARBA00022490"/>
    </source>
</evidence>
<keyword evidence="4" id="KW-0343">GTPase activation</keyword>
<dbReference type="InterPro" id="IPR035836">
    <property type="entry name" value="ASAP1-like_SH3"/>
</dbReference>
<feature type="repeat" description="ANK" evidence="11">
    <location>
        <begin position="555"/>
        <end position="587"/>
    </location>
</feature>
<evidence type="ECO:0000256" key="2">
    <source>
        <dbReference type="ARBA" id="ARBA00004496"/>
    </source>
</evidence>
<dbReference type="Ensembl" id="ENSABRT00000034063.1">
    <property type="protein sequence ID" value="ENSABRP00000024266.1"/>
    <property type="gene ID" value="ENSABRG00000020165.1"/>
</dbReference>
<dbReference type="SUPFAM" id="SSF50044">
    <property type="entry name" value="SH3-domain"/>
    <property type="match status" value="1"/>
</dbReference>
<dbReference type="GO" id="GO:0005096">
    <property type="term" value="F:GTPase activator activity"/>
    <property type="evidence" value="ECO:0007669"/>
    <property type="project" value="UniProtKB-KW"/>
</dbReference>
<feature type="domain" description="Arf-GAP" evidence="16">
    <location>
        <begin position="361"/>
        <end position="482"/>
    </location>
</feature>
<evidence type="ECO:0000256" key="6">
    <source>
        <dbReference type="ARBA" id="ARBA00022723"/>
    </source>
</evidence>
<keyword evidence="13" id="KW-0863">Zinc-finger</keyword>
<evidence type="ECO:0000256" key="12">
    <source>
        <dbReference type="PROSITE-ProRule" id="PRU00192"/>
    </source>
</evidence>
<dbReference type="PANTHER" id="PTHR45854">
    <property type="entry name" value="ASAP FAMILY MEMBER"/>
    <property type="match status" value="1"/>
</dbReference>
<dbReference type="InterPro" id="IPR037278">
    <property type="entry name" value="ARFGAP/RecO"/>
</dbReference>
<evidence type="ECO:0000259" key="15">
    <source>
        <dbReference type="PROSITE" id="PS50002"/>
    </source>
</evidence>
<dbReference type="PROSITE" id="PS50115">
    <property type="entry name" value="ARFGAP"/>
    <property type="match status" value="1"/>
</dbReference>
<dbReference type="PROSITE" id="PS50088">
    <property type="entry name" value="ANK_REPEAT"/>
    <property type="match status" value="1"/>
</dbReference>
<keyword evidence="10" id="KW-0472">Membrane</keyword>
<dbReference type="InterPro" id="IPR001164">
    <property type="entry name" value="ArfGAP_dom"/>
</dbReference>
<keyword evidence="9 11" id="KW-0040">ANK repeat</keyword>
<feature type="chain" id="PRO_5034999872" description="ArfGAP with SH3 domain, ankyrin repeat and PH domain 2" evidence="14">
    <location>
        <begin position="17"/>
        <end position="852"/>
    </location>
</feature>
<evidence type="ECO:0000256" key="7">
    <source>
        <dbReference type="ARBA" id="ARBA00022737"/>
    </source>
</evidence>
<evidence type="ECO:0008006" key="19">
    <source>
        <dbReference type="Google" id="ProtNLM"/>
    </source>
</evidence>
<dbReference type="GeneTree" id="ENSGT00940000165482"/>
<dbReference type="SUPFAM" id="SSF103657">
    <property type="entry name" value="BAR/IMD domain-like"/>
    <property type="match status" value="1"/>
</dbReference>
<evidence type="ECO:0000313" key="17">
    <source>
        <dbReference type="Ensembl" id="ENSABRP00000024266.1"/>
    </source>
</evidence>
<dbReference type="SMART" id="SM00105">
    <property type="entry name" value="ArfGap"/>
    <property type="match status" value="1"/>
</dbReference>
<dbReference type="Pfam" id="PF16746">
    <property type="entry name" value="BAR_3"/>
    <property type="match status" value="1"/>
</dbReference>
<dbReference type="PROSITE" id="PS50297">
    <property type="entry name" value="ANK_REP_REGION"/>
    <property type="match status" value="1"/>
</dbReference>
<evidence type="ECO:0000256" key="13">
    <source>
        <dbReference type="PROSITE-ProRule" id="PRU00288"/>
    </source>
</evidence>
<keyword evidence="6" id="KW-0479">Metal-binding</keyword>
<dbReference type="PRINTS" id="PR00405">
    <property type="entry name" value="REVINTRACTNG"/>
</dbReference>
<keyword evidence="8" id="KW-0862">Zinc</keyword>
<dbReference type="GO" id="GO:0005737">
    <property type="term" value="C:cytoplasm"/>
    <property type="evidence" value="ECO:0007669"/>
    <property type="project" value="UniProtKB-SubCell"/>
</dbReference>
<keyword evidence="18" id="KW-1185">Reference proteome</keyword>
<dbReference type="Pfam" id="PF12796">
    <property type="entry name" value="Ank_2"/>
    <property type="match status" value="1"/>
</dbReference>
<evidence type="ECO:0000256" key="4">
    <source>
        <dbReference type="ARBA" id="ARBA00022468"/>
    </source>
</evidence>
<evidence type="ECO:0000259" key="16">
    <source>
        <dbReference type="PROSITE" id="PS50115"/>
    </source>
</evidence>
<dbReference type="SUPFAM" id="SSF57863">
    <property type="entry name" value="ArfGap/RecO-like zinc finger"/>
    <property type="match status" value="1"/>
</dbReference>
<dbReference type="PRINTS" id="PR00452">
    <property type="entry name" value="SH3DOMAIN"/>
</dbReference>
<dbReference type="SUPFAM" id="SSF50729">
    <property type="entry name" value="PH domain-like"/>
    <property type="match status" value="1"/>
</dbReference>
<sequence>MLFLVLGFPCPCSVLAKTTLPYTRLGAELFQAQSWGLHPQLDQLTVSRSSHAILTGLGSVSCMISLFSFQLQSLYHNINFSLESLIKGDMKELKGEFKKPFEKACKDYESKLTRIEKEKRELAKQHGMVRSEVSSGEIAEEMEKERRTFQLNMCEYLIKVNEIKTKKGIDLLQNHIKHCSSQFNFFQECLTATAKLKNFTDELIPELQNLKTRQDEEKKQLCALRDQLKAALQLEQKEDTGSKQAGYNMHQLQGNKQYGTEKTGTLFKKSDGLRKVWQKRKCTIRNGYLTISHSTPNRPPAKLNLLTCQVKPNVDDKKCFDLVSRECCWVSVLSNSKEEALNVAFSKAQGGGESSREELTRAIIKEVRGMPGNRECCDCSAPDPTWLSINLGILICIECSGIHREMGVHVSRIQSLSLDKLATSELLLARNISNAGFNDIMEANLSSFSAKPVVHSDMAFRKNFIISKYVEKKYAKRSPAAQCPSLPEAVKNKDVFSLLQAYAENMDLSEPVQAPLQEPGETILHLAVLLSDQTSLHIVDFLVQNSGSLEKQTVVGNTPLHYCCTHNKPECLKLLLKAKASIAIANKAGETALDIARRTRHPQCELLLLQAQNNQFNPRVDVEYEWWLGQDDMYESDEDLDEKVRPLHGPETLEDSGLCMPPQALLPPHWSGCSCSGRSPLPHALTYEYLFPTAATPLPLPPGRKQQGQCPRGGGWTSTPCQTPTSTAWTCHQHSPTCLPSHPSGQSQVRSCVGWWGELLEPMQPGSISKRWDPNEMRFDNALSCLQNKLLLRRVRALYDCNADREDELTFRTGEIIVVSEKEDSNWWKGWIEGQPHRRGVFPASFVHVLNE</sequence>
<dbReference type="SUPFAM" id="SSF48403">
    <property type="entry name" value="Ankyrin repeat"/>
    <property type="match status" value="1"/>
</dbReference>
<keyword evidence="7" id="KW-0677">Repeat</keyword>
<dbReference type="Gene3D" id="1.20.1270.60">
    <property type="entry name" value="Arfaptin homology (AH) domain/BAR domain"/>
    <property type="match status" value="1"/>
</dbReference>
<dbReference type="InterPro" id="IPR043593">
    <property type="entry name" value="ASAP"/>
</dbReference>
<dbReference type="SMART" id="SM00248">
    <property type="entry name" value="ANK"/>
    <property type="match status" value="3"/>
</dbReference>
<dbReference type="InterPro" id="IPR001452">
    <property type="entry name" value="SH3_domain"/>
</dbReference>
<evidence type="ECO:0000256" key="9">
    <source>
        <dbReference type="ARBA" id="ARBA00023043"/>
    </source>
</evidence>
<dbReference type="Gene3D" id="1.25.40.950">
    <property type="match status" value="1"/>
</dbReference>
<dbReference type="Pfam" id="PF00018">
    <property type="entry name" value="SH3_1"/>
    <property type="match status" value="1"/>
</dbReference>
<dbReference type="Pfam" id="PF01412">
    <property type="entry name" value="ArfGap"/>
    <property type="match status" value="1"/>
</dbReference>
<proteinExistence type="predicted"/>
<evidence type="ECO:0000256" key="1">
    <source>
        <dbReference type="ARBA" id="ARBA00004370"/>
    </source>
</evidence>
<name>A0A8B9CRG6_9AVES</name>
<evidence type="ECO:0000313" key="18">
    <source>
        <dbReference type="Proteomes" id="UP000694426"/>
    </source>
</evidence>
<evidence type="ECO:0000256" key="10">
    <source>
        <dbReference type="ARBA" id="ARBA00023136"/>
    </source>
</evidence>
<evidence type="ECO:0000256" key="8">
    <source>
        <dbReference type="ARBA" id="ARBA00022833"/>
    </source>
</evidence>
<dbReference type="InterPro" id="IPR001849">
    <property type="entry name" value="PH_domain"/>
</dbReference>
<dbReference type="FunFam" id="1.25.40.20:FF:000006">
    <property type="entry name" value="Arf-GAP with SH3 domain, ANK repeat and PH domain-containing protein 2"/>
    <property type="match status" value="1"/>
</dbReference>
<reference evidence="17" key="1">
    <citation type="submission" date="2025-08" db="UniProtKB">
        <authorList>
            <consortium name="Ensembl"/>
        </authorList>
    </citation>
    <scope>IDENTIFICATION</scope>
</reference>
<dbReference type="Gene3D" id="2.30.30.40">
    <property type="entry name" value="SH3 Domains"/>
    <property type="match status" value="1"/>
</dbReference>
<dbReference type="GO" id="GO:0016020">
    <property type="term" value="C:membrane"/>
    <property type="evidence" value="ECO:0007669"/>
    <property type="project" value="UniProtKB-SubCell"/>
</dbReference>
<reference evidence="17" key="2">
    <citation type="submission" date="2025-09" db="UniProtKB">
        <authorList>
            <consortium name="Ensembl"/>
        </authorList>
    </citation>
    <scope>IDENTIFICATION</scope>
</reference>
<dbReference type="SMART" id="SM00326">
    <property type="entry name" value="SH3"/>
    <property type="match status" value="1"/>
</dbReference>
<comment type="subcellular location">
    <subcellularLocation>
        <location evidence="2">Cytoplasm</location>
    </subcellularLocation>
    <subcellularLocation>
        <location evidence="1">Membrane</location>
    </subcellularLocation>
</comment>
<dbReference type="InterPro" id="IPR027267">
    <property type="entry name" value="AH/BAR_dom_sf"/>
</dbReference>
<dbReference type="PROSITE" id="PS50002">
    <property type="entry name" value="SH3"/>
    <property type="match status" value="1"/>
</dbReference>
<dbReference type="PANTHER" id="PTHR45854:SF5">
    <property type="entry name" value="ARF-GAP WITH SH3 DOMAIN, ANK REPEAT AND PH DOMAIN-CONTAINING PROTEIN 1-LIKE"/>
    <property type="match status" value="1"/>
</dbReference>
<evidence type="ECO:0000256" key="14">
    <source>
        <dbReference type="SAM" id="SignalP"/>
    </source>
</evidence>
<dbReference type="Gene3D" id="1.25.40.20">
    <property type="entry name" value="Ankyrin repeat-containing domain"/>
    <property type="match status" value="1"/>
</dbReference>
<evidence type="ECO:0000256" key="3">
    <source>
        <dbReference type="ARBA" id="ARBA00022443"/>
    </source>
</evidence>
<feature type="domain" description="SH3" evidence="15">
    <location>
        <begin position="790"/>
        <end position="852"/>
    </location>
</feature>
<dbReference type="InterPro" id="IPR036028">
    <property type="entry name" value="SH3-like_dom_sf"/>
</dbReference>
<dbReference type="Proteomes" id="UP000694426">
    <property type="component" value="Unplaced"/>
</dbReference>
<dbReference type="GO" id="GO:0008270">
    <property type="term" value="F:zinc ion binding"/>
    <property type="evidence" value="ECO:0007669"/>
    <property type="project" value="UniProtKB-KW"/>
</dbReference>
<dbReference type="FunFam" id="2.30.30.40:FF:000012">
    <property type="entry name" value="Arf-GAP with SH3 domain, ANK repeat and PH domain-containing protein 2"/>
    <property type="match status" value="1"/>
</dbReference>
<dbReference type="InterPro" id="IPR011993">
    <property type="entry name" value="PH-like_dom_sf"/>
</dbReference>
<dbReference type="InterPro" id="IPR004148">
    <property type="entry name" value="BAR_dom"/>
</dbReference>
<dbReference type="CDD" id="cd11821">
    <property type="entry name" value="SH3_ASAP"/>
    <property type="match status" value="1"/>
</dbReference>
<keyword evidence="5" id="KW-0963">Cytoplasm</keyword>
<dbReference type="SMART" id="SM00233">
    <property type="entry name" value="PH"/>
    <property type="match status" value="1"/>
</dbReference>
<dbReference type="Gene3D" id="1.10.220.150">
    <property type="entry name" value="Arf GTPase activating protein"/>
    <property type="match status" value="1"/>
</dbReference>
<organism evidence="17 18">
    <name type="scientific">Anser brachyrhynchus</name>
    <name type="common">Pink-footed goose</name>
    <dbReference type="NCBI Taxonomy" id="132585"/>
    <lineage>
        <taxon>Eukaryota</taxon>
        <taxon>Metazoa</taxon>
        <taxon>Chordata</taxon>
        <taxon>Craniata</taxon>
        <taxon>Vertebrata</taxon>
        <taxon>Euteleostomi</taxon>
        <taxon>Archelosauria</taxon>
        <taxon>Archosauria</taxon>
        <taxon>Dinosauria</taxon>
        <taxon>Saurischia</taxon>
        <taxon>Theropoda</taxon>
        <taxon>Coelurosauria</taxon>
        <taxon>Aves</taxon>
        <taxon>Neognathae</taxon>
        <taxon>Galloanserae</taxon>
        <taxon>Anseriformes</taxon>
        <taxon>Anatidae</taxon>
        <taxon>Anserinae</taxon>
        <taxon>Anser</taxon>
    </lineage>
</organism>
<dbReference type="FunFam" id="1.25.40.950:FF:000001">
    <property type="entry name" value="Arf-GAP with SH3 domain, ANK repeat and PH domain-containing protein 1"/>
    <property type="match status" value="1"/>
</dbReference>
<dbReference type="Gene3D" id="2.30.29.30">
    <property type="entry name" value="Pleckstrin-homology domain (PH domain)/Phosphotyrosine-binding domain (PTB)"/>
    <property type="match status" value="1"/>
</dbReference>
<protein>
    <recommendedName>
        <fullName evidence="19">ArfGAP with SH3 domain, ankyrin repeat and PH domain 2</fullName>
    </recommendedName>
</protein>
<dbReference type="CDD" id="cd08834">
    <property type="entry name" value="ArfGap_ASAP"/>
    <property type="match status" value="1"/>
</dbReference>
<dbReference type="AlphaFoldDB" id="A0A8B9CRG6"/>
<keyword evidence="14" id="KW-0732">Signal</keyword>
<dbReference type="InterPro" id="IPR038508">
    <property type="entry name" value="ArfGAP_dom_sf"/>
</dbReference>
<keyword evidence="3 12" id="KW-0728">SH3 domain</keyword>
<accession>A0A8B9CRG6</accession>
<feature type="signal peptide" evidence="14">
    <location>
        <begin position="1"/>
        <end position="16"/>
    </location>
</feature>
<dbReference type="InterPro" id="IPR036770">
    <property type="entry name" value="Ankyrin_rpt-contain_sf"/>
</dbReference>